<dbReference type="Pfam" id="PF10135">
    <property type="entry name" value="Rod-binding"/>
    <property type="match status" value="1"/>
</dbReference>
<feature type="region of interest" description="Disordered" evidence="1">
    <location>
        <begin position="1"/>
        <end position="20"/>
    </location>
</feature>
<dbReference type="EMBL" id="MBEW02000003">
    <property type="protein sequence ID" value="RDY21942.1"/>
    <property type="molecule type" value="Genomic_DNA"/>
</dbReference>
<evidence type="ECO:0000313" key="5">
    <source>
        <dbReference type="Proteomes" id="UP000093352"/>
    </source>
</evidence>
<dbReference type="AlphaFoldDB" id="A0A371IN72"/>
<dbReference type="EMBL" id="VJXW01000006">
    <property type="protein sequence ID" value="TRW26867.1"/>
    <property type="molecule type" value="Genomic_DNA"/>
</dbReference>
<dbReference type="RefSeq" id="WP_068914157.1">
    <property type="nucleotide sequence ID" value="NZ_MBEW02000003.1"/>
</dbReference>
<gene>
    <name evidence="3" type="ORF">BBG48_002400</name>
    <name evidence="4" type="ORF">FL857_05330</name>
</gene>
<accession>A0A371IN72</accession>
<protein>
    <submittedName>
        <fullName evidence="3">Rod-binding protein</fullName>
    </submittedName>
</protein>
<sequence length="117" mass="13180">MDISSTQYTPNTNSKIENLKGSDLSAMDKKKLKEAAEGLEAEFLKVFLKQSKSIIEKQSDDKNKAPGKDIMTDFMLERIAEDMAKKSPLGISKMIIEDVEKKYQSKQEKSDNSSKTL</sequence>
<dbReference type="Proteomes" id="UP000319424">
    <property type="component" value="Unassembled WGS sequence"/>
</dbReference>
<proteinExistence type="predicted"/>
<evidence type="ECO:0000259" key="2">
    <source>
        <dbReference type="Pfam" id="PF10135"/>
    </source>
</evidence>
<dbReference type="OrthoDB" id="9796740at2"/>
<feature type="domain" description="Flagellar protein FlgJ N-terminal" evidence="2">
    <location>
        <begin position="58"/>
        <end position="96"/>
    </location>
</feature>
<reference evidence="4 6" key="3">
    <citation type="submission" date="2019-07" db="EMBL/GenBank/DDBJ databases">
        <title>Criibacterium bergeronii gen. nov., sp. nov. isolated from human clinical samples.</title>
        <authorList>
            <person name="Maheux A.F."/>
            <person name="Boudreau D.K."/>
            <person name="Berube E."/>
            <person name="Brodeur S."/>
            <person name="Bernard K.A."/>
            <person name="Abed J.Y."/>
            <person name="Ducrey E."/>
            <person name="Guay E.F."/>
            <person name="Raymond F."/>
            <person name="Corbeil J."/>
            <person name="Domingo M.-C."/>
            <person name="Roy P.H."/>
            <person name="Boissinot M."/>
            <person name="Tocheva E.I."/>
            <person name="Omar R.F."/>
        </authorList>
    </citation>
    <scope>NUCLEOTIDE SEQUENCE [LARGE SCALE GENOMIC DNA]</scope>
    <source>
        <strain evidence="4 6">CCRI-24246</strain>
    </source>
</reference>
<reference evidence="3 5" key="1">
    <citation type="journal article" date="2016" name="Genome Announc.">
        <title>Draft Genome Sequence of Criibacterium bergeronii gen. nov., sp. nov., Strain CCRI-22567T, Isolated from a Vaginal Sample from a Woman with Bacterial Vaginosis.</title>
        <authorList>
            <person name="Maheux A.F."/>
            <person name="Berube E."/>
            <person name="Boudreau D.K."/>
            <person name="Raymond F."/>
            <person name="Corbeil J."/>
            <person name="Roy P.H."/>
            <person name="Boissinot M."/>
            <person name="Omar R.F."/>
        </authorList>
    </citation>
    <scope>NUCLEOTIDE SEQUENCE [LARGE SCALE GENOMIC DNA]</scope>
    <source>
        <strain evidence="3 5">CCRI-22567</strain>
    </source>
</reference>
<evidence type="ECO:0000313" key="4">
    <source>
        <dbReference type="EMBL" id="TRW26867.1"/>
    </source>
</evidence>
<feature type="compositionally biased region" description="Polar residues" evidence="1">
    <location>
        <begin position="1"/>
        <end position="16"/>
    </location>
</feature>
<dbReference type="Proteomes" id="UP000093352">
    <property type="component" value="Unassembled WGS sequence"/>
</dbReference>
<evidence type="ECO:0000313" key="3">
    <source>
        <dbReference type="EMBL" id="RDY21942.1"/>
    </source>
</evidence>
<keyword evidence="5" id="KW-1185">Reference proteome</keyword>
<organism evidence="3 5">
    <name type="scientific">Criibacterium bergeronii</name>
    <dbReference type="NCBI Taxonomy" id="1871336"/>
    <lineage>
        <taxon>Bacteria</taxon>
        <taxon>Bacillati</taxon>
        <taxon>Bacillota</taxon>
        <taxon>Clostridia</taxon>
        <taxon>Peptostreptococcales</taxon>
        <taxon>Filifactoraceae</taxon>
        <taxon>Criibacterium</taxon>
    </lineage>
</organism>
<comment type="caution">
    <text evidence="3">The sequence shown here is derived from an EMBL/GenBank/DDBJ whole genome shotgun (WGS) entry which is preliminary data.</text>
</comment>
<evidence type="ECO:0000313" key="6">
    <source>
        <dbReference type="Proteomes" id="UP000319424"/>
    </source>
</evidence>
<dbReference type="InterPro" id="IPR019301">
    <property type="entry name" value="Flagellar_prot_FlgJ_N"/>
</dbReference>
<reference evidence="3" key="2">
    <citation type="submission" date="2018-07" db="EMBL/GenBank/DDBJ databases">
        <authorList>
            <person name="Quirk P.G."/>
            <person name="Krulwich T.A."/>
        </authorList>
    </citation>
    <scope>NUCLEOTIDE SEQUENCE</scope>
    <source>
        <strain evidence="3">CCRI-22567</strain>
    </source>
</reference>
<dbReference type="STRING" id="1871336.BBG48_07025"/>
<evidence type="ECO:0000256" key="1">
    <source>
        <dbReference type="SAM" id="MobiDB-lite"/>
    </source>
</evidence>
<name>A0A371IN72_9FIRM</name>